<protein>
    <recommendedName>
        <fullName evidence="7">UDP-3-O-acylglucosamine N-acyltransferase</fullName>
        <ecNumber evidence="7">2.3.1.191</ecNumber>
    </recommendedName>
</protein>
<evidence type="ECO:0000256" key="4">
    <source>
        <dbReference type="ARBA" id="ARBA00022737"/>
    </source>
</evidence>
<comment type="function">
    <text evidence="7">Catalyzes the N-acylation of UDP-3-O-acylglucosamine using 3-hydroxyacyl-ACP as the acyl donor. Is involved in the biosynthesis of lipid A, a phosphorylated glycolipid that anchors the lipopolysaccharide to the outer membrane of the cell.</text>
</comment>
<dbReference type="InterPro" id="IPR007691">
    <property type="entry name" value="LpxD"/>
</dbReference>
<dbReference type="NCBIfam" id="TIGR01853">
    <property type="entry name" value="lipid_A_lpxD"/>
    <property type="match status" value="1"/>
</dbReference>
<keyword evidence="6 7" id="KW-0012">Acyltransferase</keyword>
<dbReference type="SUPFAM" id="SSF51161">
    <property type="entry name" value="Trimeric LpxA-like enzymes"/>
    <property type="match status" value="1"/>
</dbReference>
<accession>A0A1G5ENH4</accession>
<dbReference type="UniPathway" id="UPA00973"/>
<name>A0A1G5ENH4_9BACT</name>
<dbReference type="CDD" id="cd03352">
    <property type="entry name" value="LbH_LpxD"/>
    <property type="match status" value="1"/>
</dbReference>
<gene>
    <name evidence="7" type="primary">lpxD</name>
    <name evidence="9" type="ORF">SAMN05216233_10698</name>
</gene>
<sequence>MKRTVQDIADMLGGTVIGDGTRTVTAPAPFEDAKEDQVVFAGDASYLKRLSETGAGTVLVPEAPGDTDKSLIVVANPRVAFIRLMELFAPGREVAHKVSPQAFIGEQVTFGGPVEIGPGAVIGDNVSLGTGCRIFPGVVVEEGARLGDGVTLKSNVTIGHGCILGNRVVIHSGSVIGSDGYGFAPEGTSYRKIPHTGIVQIDDDVEIGALNAIDRATAGRTWIKRGVKTDNLVHVAHNVEVGEDTLLVAQVGIAGSTTVGNHVILAGKAGISGHIHIGDNTIVGPDAGVVKSVGEGEVVSGTPAMPHKLWLRLMGLMPKLPDLKRTVDRLEKRVARLESED</sequence>
<organism evidence="9 10">
    <name type="scientific">Desulfoluna spongiiphila</name>
    <dbReference type="NCBI Taxonomy" id="419481"/>
    <lineage>
        <taxon>Bacteria</taxon>
        <taxon>Pseudomonadati</taxon>
        <taxon>Thermodesulfobacteriota</taxon>
        <taxon>Desulfobacteria</taxon>
        <taxon>Desulfobacterales</taxon>
        <taxon>Desulfolunaceae</taxon>
        <taxon>Desulfoluna</taxon>
    </lineage>
</organism>
<dbReference type="GO" id="GO:0009245">
    <property type="term" value="P:lipid A biosynthetic process"/>
    <property type="evidence" value="ECO:0007669"/>
    <property type="project" value="UniProtKB-UniRule"/>
</dbReference>
<evidence type="ECO:0000313" key="10">
    <source>
        <dbReference type="Proteomes" id="UP000198870"/>
    </source>
</evidence>
<comment type="pathway">
    <text evidence="7">Bacterial outer membrane biogenesis; LPS lipid A biosynthesis.</text>
</comment>
<evidence type="ECO:0000313" key="9">
    <source>
        <dbReference type="EMBL" id="SCY27998.1"/>
    </source>
</evidence>
<keyword evidence="4 7" id="KW-0677">Repeat</keyword>
<evidence type="ECO:0000259" key="8">
    <source>
        <dbReference type="Pfam" id="PF04613"/>
    </source>
</evidence>
<dbReference type="OrthoDB" id="9784739at2"/>
<dbReference type="InterPro" id="IPR020573">
    <property type="entry name" value="UDP_GlcNAc_AcTrfase_non-rep"/>
</dbReference>
<dbReference type="GO" id="GO:0016410">
    <property type="term" value="F:N-acyltransferase activity"/>
    <property type="evidence" value="ECO:0007669"/>
    <property type="project" value="InterPro"/>
</dbReference>
<keyword evidence="10" id="KW-1185">Reference proteome</keyword>
<keyword evidence="5 7" id="KW-0443">Lipid metabolism</keyword>
<comment type="similarity">
    <text evidence="7">Belongs to the transferase hexapeptide repeat family. LpxD subfamily.</text>
</comment>
<evidence type="ECO:0000256" key="7">
    <source>
        <dbReference type="HAMAP-Rule" id="MF_00523"/>
    </source>
</evidence>
<dbReference type="GO" id="GO:0016020">
    <property type="term" value="C:membrane"/>
    <property type="evidence" value="ECO:0007669"/>
    <property type="project" value="GOC"/>
</dbReference>
<keyword evidence="3 7" id="KW-0808">Transferase</keyword>
<dbReference type="InterPro" id="IPR011004">
    <property type="entry name" value="Trimer_LpxA-like_sf"/>
</dbReference>
<evidence type="ECO:0000256" key="2">
    <source>
        <dbReference type="ARBA" id="ARBA00022556"/>
    </source>
</evidence>
<evidence type="ECO:0000256" key="1">
    <source>
        <dbReference type="ARBA" id="ARBA00022516"/>
    </source>
</evidence>
<dbReference type="Pfam" id="PF00132">
    <property type="entry name" value="Hexapep"/>
    <property type="match status" value="1"/>
</dbReference>
<proteinExistence type="inferred from homology"/>
<dbReference type="Gene3D" id="2.160.10.10">
    <property type="entry name" value="Hexapeptide repeat proteins"/>
    <property type="match status" value="1"/>
</dbReference>
<dbReference type="Gene3D" id="3.40.1390.10">
    <property type="entry name" value="MurE/MurF, N-terminal domain"/>
    <property type="match status" value="1"/>
</dbReference>
<dbReference type="HAMAP" id="MF_00523">
    <property type="entry name" value="LpxD"/>
    <property type="match status" value="1"/>
</dbReference>
<comment type="catalytic activity">
    <reaction evidence="7">
        <text>a UDP-3-O-[(3R)-3-hydroxyacyl]-alpha-D-glucosamine + a (3R)-hydroxyacyl-[ACP] = a UDP-2-N,3-O-bis[(3R)-3-hydroxyacyl]-alpha-D-glucosamine + holo-[ACP] + H(+)</text>
        <dbReference type="Rhea" id="RHEA:53836"/>
        <dbReference type="Rhea" id="RHEA-COMP:9685"/>
        <dbReference type="Rhea" id="RHEA-COMP:9945"/>
        <dbReference type="ChEBI" id="CHEBI:15378"/>
        <dbReference type="ChEBI" id="CHEBI:64479"/>
        <dbReference type="ChEBI" id="CHEBI:78827"/>
        <dbReference type="ChEBI" id="CHEBI:137740"/>
        <dbReference type="ChEBI" id="CHEBI:137748"/>
        <dbReference type="EC" id="2.3.1.191"/>
    </reaction>
</comment>
<feature type="domain" description="UDP-3-O-[3-hydroxymyristoyl] glucosamine N-acyltransferase non-repeat region" evidence="8">
    <location>
        <begin position="22"/>
        <end position="87"/>
    </location>
</feature>
<reference evidence="9 10" key="1">
    <citation type="submission" date="2016-10" db="EMBL/GenBank/DDBJ databases">
        <authorList>
            <person name="de Groot N.N."/>
        </authorList>
    </citation>
    <scope>NUCLEOTIDE SEQUENCE [LARGE SCALE GENOMIC DNA]</scope>
    <source>
        <strain evidence="9 10">AA1</strain>
    </source>
</reference>
<dbReference type="Pfam" id="PF04613">
    <property type="entry name" value="LpxD"/>
    <property type="match status" value="1"/>
</dbReference>
<dbReference type="AlphaFoldDB" id="A0A1G5ENH4"/>
<keyword evidence="1 7" id="KW-0444">Lipid biosynthesis</keyword>
<dbReference type="InterPro" id="IPR018357">
    <property type="entry name" value="Hexapep_transf_CS"/>
</dbReference>
<keyword evidence="2 7" id="KW-0441">Lipid A biosynthesis</keyword>
<dbReference type="PANTHER" id="PTHR43378:SF2">
    <property type="entry name" value="UDP-3-O-ACYLGLUCOSAMINE N-ACYLTRANSFERASE 1, MITOCHONDRIAL-RELATED"/>
    <property type="match status" value="1"/>
</dbReference>
<evidence type="ECO:0000256" key="5">
    <source>
        <dbReference type="ARBA" id="ARBA00023098"/>
    </source>
</evidence>
<dbReference type="NCBIfam" id="NF002060">
    <property type="entry name" value="PRK00892.1"/>
    <property type="match status" value="1"/>
</dbReference>
<evidence type="ECO:0000256" key="6">
    <source>
        <dbReference type="ARBA" id="ARBA00023315"/>
    </source>
</evidence>
<dbReference type="EMBL" id="FMUX01000006">
    <property type="protein sequence ID" value="SCY27998.1"/>
    <property type="molecule type" value="Genomic_DNA"/>
</dbReference>
<dbReference type="EC" id="2.3.1.191" evidence="7"/>
<dbReference type="STRING" id="419481.SAMN05216233_10698"/>
<dbReference type="PANTHER" id="PTHR43378">
    <property type="entry name" value="UDP-3-O-ACYLGLUCOSAMINE N-ACYLTRANSFERASE"/>
    <property type="match status" value="1"/>
</dbReference>
<feature type="active site" description="Proton acceptor" evidence="7">
    <location>
        <position position="237"/>
    </location>
</feature>
<dbReference type="PROSITE" id="PS00101">
    <property type="entry name" value="HEXAPEP_TRANSFERASES"/>
    <property type="match status" value="1"/>
</dbReference>
<dbReference type="Proteomes" id="UP000198870">
    <property type="component" value="Unassembled WGS sequence"/>
</dbReference>
<comment type="subunit">
    <text evidence="7">Homotrimer.</text>
</comment>
<dbReference type="RefSeq" id="WP_092210535.1">
    <property type="nucleotide sequence ID" value="NZ_FMUX01000006.1"/>
</dbReference>
<dbReference type="InterPro" id="IPR001451">
    <property type="entry name" value="Hexapep"/>
</dbReference>
<dbReference type="GO" id="GO:0103118">
    <property type="term" value="F:UDP-3-O-[(3R)-3-hydroxyacyl]-glucosamine N-acyltransferase activity"/>
    <property type="evidence" value="ECO:0007669"/>
    <property type="project" value="UniProtKB-EC"/>
</dbReference>
<evidence type="ECO:0000256" key="3">
    <source>
        <dbReference type="ARBA" id="ARBA00022679"/>
    </source>
</evidence>